<dbReference type="PANTHER" id="PTHR12428:SF65">
    <property type="entry name" value="CYTOCHROME C OXIDASE ASSEMBLY PROTEIN COX18, MITOCHONDRIAL"/>
    <property type="match status" value="1"/>
</dbReference>
<feature type="compositionally biased region" description="Pro residues" evidence="6">
    <location>
        <begin position="483"/>
        <end position="493"/>
    </location>
</feature>
<evidence type="ECO:0000256" key="1">
    <source>
        <dbReference type="ARBA" id="ARBA00004141"/>
    </source>
</evidence>
<feature type="region of interest" description="Disordered" evidence="6">
    <location>
        <begin position="93"/>
        <end position="122"/>
    </location>
</feature>
<dbReference type="GO" id="GO:0032977">
    <property type="term" value="F:membrane insertase activity"/>
    <property type="evidence" value="ECO:0007669"/>
    <property type="project" value="InterPro"/>
</dbReference>
<dbReference type="OrthoDB" id="2436667at2759"/>
<sequence>MSCALRTIPRLRARAGPTGELCKCARPSDYAKSIGSSVSSDPWRRSFASNTSLLRPRLGSSYNSRSIVYGASIPSAASTRGFGWSSWGSTAQVQETDSGANPAGEASNLRASSAPSDGETLTAAPAFDSSSNVLGEGSLQTAAADATSSISSQTVFGTLGELLDRSLQPVVDLLCNLPSILHLEWISHPYAISILIFTFALRTTFTLPMTLWARSRQQRLVDKVLPEWNTLKERLPDTVRRECRARGDSFEQFQKEFRRRSKSELKTLLTVHRCAPMPSILAPVAVSLPLFVLLSYSLRLALQTPAGLAGIGSEVLPWWKPSPDLEASFKASAEILKARGLEGEALQEITQSYGPKLTEIDRTSFGPISLCFMTLANVEWMQWLRRKTGGWGVSANEASNAVAQTGRKAGKPGDAPAVQEEESLRMKIVGNALRLLAICFVIISSQVPSALLIYWLSSAFFTLCQTGTLAAIDRRRARNLTPAPSPPPMPTQPMSPRFSGTAEQYGRAGTARRRQ</sequence>
<evidence type="ECO:0000256" key="6">
    <source>
        <dbReference type="SAM" id="MobiDB-lite"/>
    </source>
</evidence>
<dbReference type="Proteomes" id="UP000245783">
    <property type="component" value="Unassembled WGS sequence"/>
</dbReference>
<dbReference type="RefSeq" id="XP_025369213.1">
    <property type="nucleotide sequence ID" value="XM_025511869.1"/>
</dbReference>
<dbReference type="GO" id="GO:0005743">
    <property type="term" value="C:mitochondrial inner membrane"/>
    <property type="evidence" value="ECO:0007669"/>
    <property type="project" value="TreeGrafter"/>
</dbReference>
<protein>
    <submittedName>
        <fullName evidence="8">Uncharacterized protein</fullName>
    </submittedName>
</protein>
<comment type="subcellular location">
    <subcellularLocation>
        <location evidence="1">Membrane</location>
        <topology evidence="1">Multi-pass membrane protein</topology>
    </subcellularLocation>
</comment>
<keyword evidence="3 7" id="KW-0812">Transmembrane</keyword>
<evidence type="ECO:0000256" key="2">
    <source>
        <dbReference type="ARBA" id="ARBA00009877"/>
    </source>
</evidence>
<gene>
    <name evidence="8" type="ORF">IE81DRAFT_290862</name>
</gene>
<proteinExistence type="inferred from homology"/>
<dbReference type="GO" id="GO:0033617">
    <property type="term" value="P:mitochondrial respiratory chain complex IV assembly"/>
    <property type="evidence" value="ECO:0007669"/>
    <property type="project" value="TreeGrafter"/>
</dbReference>
<dbReference type="InParanoid" id="A0A316W023"/>
<dbReference type="PANTHER" id="PTHR12428">
    <property type="entry name" value="OXA1"/>
    <property type="match status" value="1"/>
</dbReference>
<evidence type="ECO:0000256" key="5">
    <source>
        <dbReference type="ARBA" id="ARBA00023136"/>
    </source>
</evidence>
<dbReference type="GeneID" id="37033739"/>
<evidence type="ECO:0000256" key="4">
    <source>
        <dbReference type="ARBA" id="ARBA00022989"/>
    </source>
</evidence>
<dbReference type="EMBL" id="KZ819384">
    <property type="protein sequence ID" value="PWN42053.1"/>
    <property type="molecule type" value="Genomic_DNA"/>
</dbReference>
<reference evidence="8 9" key="1">
    <citation type="journal article" date="2018" name="Mol. Biol. Evol.">
        <title>Broad Genomic Sampling Reveals a Smut Pathogenic Ancestry of the Fungal Clade Ustilaginomycotina.</title>
        <authorList>
            <person name="Kijpornyongpan T."/>
            <person name="Mondo S.J."/>
            <person name="Barry K."/>
            <person name="Sandor L."/>
            <person name="Lee J."/>
            <person name="Lipzen A."/>
            <person name="Pangilinan J."/>
            <person name="LaButti K."/>
            <person name="Hainaut M."/>
            <person name="Henrissat B."/>
            <person name="Grigoriev I.V."/>
            <person name="Spatafora J.W."/>
            <person name="Aime M.C."/>
        </authorList>
    </citation>
    <scope>NUCLEOTIDE SEQUENCE [LARGE SCALE GENOMIC DNA]</scope>
    <source>
        <strain evidence="8 9">MCA 4658</strain>
    </source>
</reference>
<evidence type="ECO:0000256" key="3">
    <source>
        <dbReference type="ARBA" id="ARBA00022692"/>
    </source>
</evidence>
<comment type="similarity">
    <text evidence="2">Belongs to the OXA1/ALB3/YidC family.</text>
</comment>
<keyword evidence="9" id="KW-1185">Reference proteome</keyword>
<feature type="region of interest" description="Disordered" evidence="6">
    <location>
        <begin position="479"/>
        <end position="515"/>
    </location>
</feature>
<dbReference type="GO" id="GO:0032979">
    <property type="term" value="P:protein insertion into mitochondrial inner membrane from matrix"/>
    <property type="evidence" value="ECO:0007669"/>
    <property type="project" value="TreeGrafter"/>
</dbReference>
<keyword evidence="5 7" id="KW-0472">Membrane</keyword>
<name>A0A316W023_9BASI</name>
<keyword evidence="4 7" id="KW-1133">Transmembrane helix</keyword>
<evidence type="ECO:0000313" key="8">
    <source>
        <dbReference type="EMBL" id="PWN42053.1"/>
    </source>
</evidence>
<feature type="transmembrane region" description="Helical" evidence="7">
    <location>
        <begin position="428"/>
        <end position="447"/>
    </location>
</feature>
<evidence type="ECO:0000256" key="7">
    <source>
        <dbReference type="SAM" id="Phobius"/>
    </source>
</evidence>
<dbReference type="STRING" id="1522189.A0A316W023"/>
<accession>A0A316W023</accession>
<organism evidence="8 9">
    <name type="scientific">Ceraceosorus guamensis</name>
    <dbReference type="NCBI Taxonomy" id="1522189"/>
    <lineage>
        <taxon>Eukaryota</taxon>
        <taxon>Fungi</taxon>
        <taxon>Dikarya</taxon>
        <taxon>Basidiomycota</taxon>
        <taxon>Ustilaginomycotina</taxon>
        <taxon>Exobasidiomycetes</taxon>
        <taxon>Ceraceosorales</taxon>
        <taxon>Ceraceosoraceae</taxon>
        <taxon>Ceraceosorus</taxon>
    </lineage>
</organism>
<evidence type="ECO:0000313" key="9">
    <source>
        <dbReference type="Proteomes" id="UP000245783"/>
    </source>
</evidence>
<dbReference type="AlphaFoldDB" id="A0A316W023"/>
<dbReference type="InterPro" id="IPR001708">
    <property type="entry name" value="YidC/ALB3/OXA1/COX18"/>
</dbReference>